<dbReference type="eggNOG" id="KOG1401">
    <property type="taxonomic scope" value="Eukaryota"/>
</dbReference>
<organism evidence="4 5">
    <name type="scientific">Sphaeroforma arctica JP610</name>
    <dbReference type="NCBI Taxonomy" id="667725"/>
    <lineage>
        <taxon>Eukaryota</taxon>
        <taxon>Ichthyosporea</taxon>
        <taxon>Ichthyophonida</taxon>
        <taxon>Sphaeroforma</taxon>
    </lineage>
</organism>
<proteinExistence type="inferred from homology"/>
<gene>
    <name evidence="4" type="ORF">SARC_06029</name>
</gene>
<accession>A0A0L0G0D1</accession>
<dbReference type="SUPFAM" id="SSF52540">
    <property type="entry name" value="P-loop containing nucleoside triphosphate hydrolases"/>
    <property type="match status" value="1"/>
</dbReference>
<name>A0A0L0G0D1_9EUKA</name>
<dbReference type="GO" id="GO:0004141">
    <property type="term" value="F:dethiobiotin synthase activity"/>
    <property type="evidence" value="ECO:0007669"/>
    <property type="project" value="InterPro"/>
</dbReference>
<dbReference type="Gene3D" id="3.40.50.300">
    <property type="entry name" value="P-loop containing nucleotide triphosphate hydrolases"/>
    <property type="match status" value="1"/>
</dbReference>
<dbReference type="Gene3D" id="3.40.640.10">
    <property type="entry name" value="Type I PLP-dependent aspartate aminotransferase-like (Major domain)"/>
    <property type="match status" value="1"/>
</dbReference>
<evidence type="ECO:0008006" key="6">
    <source>
        <dbReference type="Google" id="ProtNLM"/>
    </source>
</evidence>
<dbReference type="PROSITE" id="PS00600">
    <property type="entry name" value="AA_TRANSFER_CLASS_3"/>
    <property type="match status" value="1"/>
</dbReference>
<dbReference type="InterPro" id="IPR015421">
    <property type="entry name" value="PyrdxlP-dep_Trfase_major"/>
</dbReference>
<dbReference type="OrthoDB" id="425114at2759"/>
<dbReference type="InterPro" id="IPR049704">
    <property type="entry name" value="Aminotrans_3_PPA_site"/>
</dbReference>
<dbReference type="PANTHER" id="PTHR42684:SF3">
    <property type="entry name" value="ADENOSYLMETHIONINE-8-AMINO-7-OXONONANOATE AMINOTRANSFERASE"/>
    <property type="match status" value="1"/>
</dbReference>
<evidence type="ECO:0000256" key="2">
    <source>
        <dbReference type="ARBA" id="ARBA00022576"/>
    </source>
</evidence>
<dbReference type="SUPFAM" id="SSF53383">
    <property type="entry name" value="PLP-dependent transferases"/>
    <property type="match status" value="1"/>
</dbReference>
<keyword evidence="3" id="KW-0808">Transferase</keyword>
<dbReference type="InterPro" id="IPR005814">
    <property type="entry name" value="Aminotrans_3"/>
</dbReference>
<dbReference type="UniPathway" id="UPA00078"/>
<reference evidence="4 5" key="1">
    <citation type="submission" date="2011-02" db="EMBL/GenBank/DDBJ databases">
        <title>The Genome Sequence of Sphaeroforma arctica JP610.</title>
        <authorList>
            <consortium name="The Broad Institute Genome Sequencing Platform"/>
            <person name="Russ C."/>
            <person name="Cuomo C."/>
            <person name="Young S.K."/>
            <person name="Zeng Q."/>
            <person name="Gargeya S."/>
            <person name="Alvarado L."/>
            <person name="Berlin A."/>
            <person name="Chapman S.B."/>
            <person name="Chen Z."/>
            <person name="Freedman E."/>
            <person name="Gellesch M."/>
            <person name="Goldberg J."/>
            <person name="Griggs A."/>
            <person name="Gujja S."/>
            <person name="Heilman E."/>
            <person name="Heiman D."/>
            <person name="Howarth C."/>
            <person name="Mehta T."/>
            <person name="Neiman D."/>
            <person name="Pearson M."/>
            <person name="Roberts A."/>
            <person name="Saif S."/>
            <person name="Shea T."/>
            <person name="Shenoy N."/>
            <person name="Sisk P."/>
            <person name="Stolte C."/>
            <person name="Sykes S."/>
            <person name="White J."/>
            <person name="Yandava C."/>
            <person name="Burger G."/>
            <person name="Gray M.W."/>
            <person name="Holland P.W.H."/>
            <person name="King N."/>
            <person name="Lang F.B.F."/>
            <person name="Roger A.J."/>
            <person name="Ruiz-Trillo I."/>
            <person name="Haas B."/>
            <person name="Nusbaum C."/>
            <person name="Birren B."/>
        </authorList>
    </citation>
    <scope>NUCLEOTIDE SEQUENCE [LARGE SCALE GENOMIC DNA]</scope>
    <source>
        <strain evidence="4 5">JP610</strain>
    </source>
</reference>
<evidence type="ECO:0000313" key="4">
    <source>
        <dbReference type="EMBL" id="KNC81658.1"/>
    </source>
</evidence>
<evidence type="ECO:0000313" key="5">
    <source>
        <dbReference type="Proteomes" id="UP000054560"/>
    </source>
</evidence>
<dbReference type="AlphaFoldDB" id="A0A0L0G0D1"/>
<evidence type="ECO:0000256" key="1">
    <source>
        <dbReference type="ARBA" id="ARBA00004173"/>
    </source>
</evidence>
<dbReference type="GO" id="GO:0030170">
    <property type="term" value="F:pyridoxal phosphate binding"/>
    <property type="evidence" value="ECO:0007669"/>
    <property type="project" value="InterPro"/>
</dbReference>
<dbReference type="GO" id="GO:0005524">
    <property type="term" value="F:ATP binding"/>
    <property type="evidence" value="ECO:0007669"/>
    <property type="project" value="InterPro"/>
</dbReference>
<dbReference type="HAMAP" id="MF_00336">
    <property type="entry name" value="BioD"/>
    <property type="match status" value="1"/>
</dbReference>
<sequence>MLRSNGQRAARVLRLSSRSSQTHAAGDHLNIHNPTFQIYGANTDVGKTIVSAGLLRAHLRAKAKNGTNLSECRTAYVKPLQTGSIHDETFIAENVPSQLGQVHRKTLHFWDIPASPHISARAENRVIADNDVITGVKSALAALPWLREQPAKISGSDTELSSMTLVETAGGVLSPSATIRPQADVYRPLRLPVVLIGDPKLGGISSTLSAYESLIVRGYDVVALAVLDDTTNSDALTEIMRDVYPAHTPLSGTQPLNIVRLPEIPPPEVTDLSSWYATPEHEAMFDSLYRTVCAWQADHVREVTSLQSRGEGVLWWPFTQHQSVGGTDGSPVTHIDSALDDDFHVVEKNGDVVPLFDSCASWWTQGVGHGNVSMATSLAYAAGRYGHVIFPENVHTLAVQASEEILKAVGGKWGERVFFTDNGSTAVEVAVKMAFKKYISTATQKNAEFDTKTIPKLRIMAQSNCYHGDTLGVMNVAEPSVFTEGQHPWFECKALSVDTPTIECVNGKYHVTLPKSISGADDATVAIKAREDVFSLDRDNTPLYKQYTTHITDMLDQAHADRNTRGDVGALMVEPVLLGAGGMMWIDPLFQRAMIRVCRQRDIPVIFDEVFAGFWRLGCASTTQLLGVDPDISCYAKLLTGGVIPMSVTVASADVFDSFLGDAKADALLHGHSYTAHPMGCASVLTALQQYKASPNFDQQTQTLAESWDIAEVEKLSGHRAVHHAFSLGTVCVVALKSNEVGYSSTAGKRVVTKLRQEGVFARPLGNVVYLMCAPVTPKDKCTEWLKTLNRILESE</sequence>
<evidence type="ECO:0000256" key="3">
    <source>
        <dbReference type="ARBA" id="ARBA00022679"/>
    </source>
</evidence>
<dbReference type="Proteomes" id="UP000054560">
    <property type="component" value="Unassembled WGS sequence"/>
</dbReference>
<dbReference type="CDD" id="cd03109">
    <property type="entry name" value="DTBS"/>
    <property type="match status" value="1"/>
</dbReference>
<dbReference type="GO" id="GO:0005739">
    <property type="term" value="C:mitochondrion"/>
    <property type="evidence" value="ECO:0007669"/>
    <property type="project" value="UniProtKB-SubCell"/>
</dbReference>
<dbReference type="STRING" id="667725.A0A0L0G0D1"/>
<dbReference type="GO" id="GO:0004015">
    <property type="term" value="F:adenosylmethionine-8-amino-7-oxononanoate transaminase activity"/>
    <property type="evidence" value="ECO:0007669"/>
    <property type="project" value="TreeGrafter"/>
</dbReference>
<dbReference type="Pfam" id="PF00202">
    <property type="entry name" value="Aminotran_3"/>
    <property type="match status" value="1"/>
</dbReference>
<dbReference type="InterPro" id="IPR004472">
    <property type="entry name" value="DTB_synth_BioD"/>
</dbReference>
<dbReference type="GeneID" id="25906533"/>
<dbReference type="InterPro" id="IPR027417">
    <property type="entry name" value="P-loop_NTPase"/>
</dbReference>
<protein>
    <recommendedName>
        <fullName evidence="6">Dethiobiotin synthase</fullName>
    </recommendedName>
</protein>
<dbReference type="InterPro" id="IPR015424">
    <property type="entry name" value="PyrdxlP-dep_Trfase"/>
</dbReference>
<dbReference type="GO" id="GO:0000287">
    <property type="term" value="F:magnesium ion binding"/>
    <property type="evidence" value="ECO:0007669"/>
    <property type="project" value="InterPro"/>
</dbReference>
<dbReference type="GO" id="GO:0009102">
    <property type="term" value="P:biotin biosynthetic process"/>
    <property type="evidence" value="ECO:0007669"/>
    <property type="project" value="UniProtKB-UniPathway"/>
</dbReference>
<keyword evidence="2" id="KW-0032">Aminotransferase</keyword>
<dbReference type="Pfam" id="PF13500">
    <property type="entry name" value="AAA_26"/>
    <property type="match status" value="1"/>
</dbReference>
<dbReference type="PANTHER" id="PTHR42684">
    <property type="entry name" value="ADENOSYLMETHIONINE-8-AMINO-7-OXONONANOATE AMINOTRANSFERASE"/>
    <property type="match status" value="1"/>
</dbReference>
<dbReference type="RefSeq" id="XP_014155560.1">
    <property type="nucleotide sequence ID" value="XM_014300085.1"/>
</dbReference>
<comment type="subcellular location">
    <subcellularLocation>
        <location evidence="1">Mitochondrion</location>
    </subcellularLocation>
</comment>
<dbReference type="EMBL" id="KQ242010">
    <property type="protein sequence ID" value="KNC81658.1"/>
    <property type="molecule type" value="Genomic_DNA"/>
</dbReference>
<keyword evidence="5" id="KW-1185">Reference proteome</keyword>